<accession>A0A5E4MXV8</accession>
<keyword evidence="1" id="KW-0862">Zinc</keyword>
<keyword evidence="1" id="KW-0479">Metal-binding</keyword>
<dbReference type="EMBL" id="CABPRJ010001082">
    <property type="protein sequence ID" value="VVC35165.1"/>
    <property type="molecule type" value="Genomic_DNA"/>
</dbReference>
<sequence>MKPYEKRDTDVKGYIRVMEATRKHLLNLRKIIDNWEYLNIQKQRMEMLKALYKMLDTKELSISKLSTCEQIIIKLSKIYHKFLEKECKLDAKNNNQLNKCENKTKSSSEINMTWKTIDLKLDNMWKNSEYMDTLGNLDNFTHNYQIKSVDYDLKRKNEGVYKVKDATLPEFPNSLLQVNNLIGLAAIEKFGTAVESVSNNLSLHQQPQFIIPTVLSKSSTVPDKLNTDINAFHKIGSSNDPKQKLITPLKTDIPIDHTNSKVNRSPLLMESIRSVVSRDPRLMKTKRQIQEPQYQNYKEYREAKYGKGKYSNYSDKIDQKEKDGQCILNLENQKFKSSNLTDAKESTYSFGVKNSTDKIINYKIPKIKHKEEPIIQNVKNDVIETVKIKNNFRIDSLTDTNEDNAVKNTFAKEIITDSKIEKKLKTGKINDDDKKKSDSDKSREINLKKSVINIDNKYIKQIDKKQCHIIQESTRARKRKKCSEEREVEKIIREASSLKDGICGPKIRTRSSLKKIGEPLKEVVPNKNRLCLEIRERSKNIEHVENVNTEQDVILSKSKEESKKKKEVTLKLKEFLNAKDKKNIRDDEPKCKNVSLEEHSHFELNELNEKKRRKLNGNNTIVVNNSSNNQESNNALLNTCSDNGFIKETMVIENSNSGINFDHSSTSQDKVKLSKHTKSKENYKSFKIKDKNLPDKEFKDLKTVMTRCDKNNSFTDGNDQFKIRLNYEIISNEKANKTDCKPKNKKIKTNEIEEKDGPSVLAKPQKKDPINENPTLGISTLQDQYNTLDQSSEKMTTLQSNVNNTTVRKRTKRYITELEKLRLGAGQAYGSDDVLHERRIRKCRQNKKIDYCYTNTVVLSEKNYSSTIEQLDDQANISISNNKKSKTFKKQTKNKKKTIQVKTLKALTPEDFKDKLYFQTVDNKLECKLCSYNDIGLKIVRHYKEDHSVEEMLPSRLSVDTAEILINESVKENFGILNVLDLKPLSDVVLVNITLTCVFCYSIFYDITCFYDHITCHTGEYRYNCKVCKMTYPNVLELDKHISEHTNYDKSGGIFHLSQSNPVGSNTIFGYLCPFCYYIQLDYQRTLNHMIERHFNEDKKLNSYWTIIRVNMSIGDDKYTNSIVDYSNLVGCLPLILNDKVILKDENQTQKTGVSTIVVKNKQAMKNAGSSGIHLYNEVEVHLPKLNINSLVNKIRACNEKFTAITDDPTFEHKEYTLKYNLKKCIVAGLSCELMHSILVYKCSASKCEYNPFSTVVLNELFKHINLNHQLIVWDRKCDMCKQKVDNLNKQYLLKDALEHIISHHLVLKKSHQYKII</sequence>
<protein>
    <submittedName>
        <fullName evidence="4">Zinc finger C2H2-type</fullName>
    </submittedName>
</protein>
<keyword evidence="5" id="KW-1185">Reference proteome</keyword>
<dbReference type="InterPro" id="IPR013087">
    <property type="entry name" value="Znf_C2H2_type"/>
</dbReference>
<evidence type="ECO:0000256" key="1">
    <source>
        <dbReference type="PROSITE-ProRule" id="PRU00042"/>
    </source>
</evidence>
<evidence type="ECO:0000313" key="5">
    <source>
        <dbReference type="Proteomes" id="UP000325440"/>
    </source>
</evidence>
<feature type="region of interest" description="Disordered" evidence="2">
    <location>
        <begin position="749"/>
        <end position="776"/>
    </location>
</feature>
<dbReference type="GO" id="GO:0008270">
    <property type="term" value="F:zinc ion binding"/>
    <property type="evidence" value="ECO:0007669"/>
    <property type="project" value="UniProtKB-KW"/>
</dbReference>
<evidence type="ECO:0000313" key="4">
    <source>
        <dbReference type="EMBL" id="VVC35165.1"/>
    </source>
</evidence>
<keyword evidence="1" id="KW-0863">Zinc-finger</keyword>
<evidence type="ECO:0000256" key="2">
    <source>
        <dbReference type="SAM" id="MobiDB-lite"/>
    </source>
</evidence>
<feature type="domain" description="C2H2-type" evidence="3">
    <location>
        <begin position="1023"/>
        <end position="1050"/>
    </location>
</feature>
<proteinExistence type="predicted"/>
<dbReference type="SMART" id="SM00355">
    <property type="entry name" value="ZnF_C2H2"/>
    <property type="match status" value="5"/>
</dbReference>
<dbReference type="PROSITE" id="PS00028">
    <property type="entry name" value="ZINC_FINGER_C2H2_1"/>
    <property type="match status" value="2"/>
</dbReference>
<name>A0A5E4MXV8_9HEMI</name>
<reference evidence="4 5" key="1">
    <citation type="submission" date="2019-08" db="EMBL/GenBank/DDBJ databases">
        <authorList>
            <person name="Alioto T."/>
            <person name="Alioto T."/>
            <person name="Gomez Garrido J."/>
        </authorList>
    </citation>
    <scope>NUCLEOTIDE SEQUENCE [LARGE SCALE GENOMIC DNA]</scope>
</reference>
<dbReference type="OrthoDB" id="6615389at2759"/>
<feature type="non-terminal residue" evidence="4">
    <location>
        <position position="1317"/>
    </location>
</feature>
<organism evidence="4 5">
    <name type="scientific">Cinara cedri</name>
    <dbReference type="NCBI Taxonomy" id="506608"/>
    <lineage>
        <taxon>Eukaryota</taxon>
        <taxon>Metazoa</taxon>
        <taxon>Ecdysozoa</taxon>
        <taxon>Arthropoda</taxon>
        <taxon>Hexapoda</taxon>
        <taxon>Insecta</taxon>
        <taxon>Pterygota</taxon>
        <taxon>Neoptera</taxon>
        <taxon>Paraneoptera</taxon>
        <taxon>Hemiptera</taxon>
        <taxon>Sternorrhyncha</taxon>
        <taxon>Aphidomorpha</taxon>
        <taxon>Aphidoidea</taxon>
        <taxon>Aphididae</taxon>
        <taxon>Lachninae</taxon>
        <taxon>Cinara</taxon>
    </lineage>
</organism>
<dbReference type="Proteomes" id="UP000325440">
    <property type="component" value="Unassembled WGS sequence"/>
</dbReference>
<evidence type="ECO:0000259" key="3">
    <source>
        <dbReference type="PROSITE" id="PS50157"/>
    </source>
</evidence>
<dbReference type="PROSITE" id="PS50157">
    <property type="entry name" value="ZINC_FINGER_C2H2_2"/>
    <property type="match status" value="1"/>
</dbReference>
<gene>
    <name evidence="4" type="ORF">CINCED_3A021179</name>
</gene>
<dbReference type="Gene3D" id="3.30.160.60">
    <property type="entry name" value="Classic Zinc Finger"/>
    <property type="match status" value="1"/>
</dbReference>